<evidence type="ECO:0000259" key="6">
    <source>
        <dbReference type="PROSITE" id="PS50931"/>
    </source>
</evidence>
<feature type="domain" description="HTH lysR-type" evidence="6">
    <location>
        <begin position="2"/>
        <end position="59"/>
    </location>
</feature>
<evidence type="ECO:0000256" key="2">
    <source>
        <dbReference type="ARBA" id="ARBA00023015"/>
    </source>
</evidence>
<evidence type="ECO:0000256" key="4">
    <source>
        <dbReference type="ARBA" id="ARBA00023163"/>
    </source>
</evidence>
<dbReference type="Pfam" id="PF00126">
    <property type="entry name" value="HTH_1"/>
    <property type="match status" value="1"/>
</dbReference>
<comment type="similarity">
    <text evidence="1">Belongs to the LysR transcriptional regulatory family.</text>
</comment>
<keyword evidence="5" id="KW-0812">Transmembrane</keyword>
<gene>
    <name evidence="7" type="ORF">G3572_19860</name>
</gene>
<dbReference type="InterPro" id="IPR005119">
    <property type="entry name" value="LysR_subst-bd"/>
</dbReference>
<dbReference type="PROSITE" id="PS50931">
    <property type="entry name" value="HTH_LYSR"/>
    <property type="match status" value="1"/>
</dbReference>
<accession>A0A6B3RQQ2</accession>
<dbReference type="InterPro" id="IPR000847">
    <property type="entry name" value="LysR_HTH_N"/>
</dbReference>
<keyword evidence="5" id="KW-1133">Transmembrane helix</keyword>
<keyword evidence="2" id="KW-0805">Transcription regulation</keyword>
<organism evidence="7 8">
    <name type="scientific">Pseudotabrizicola algicola</name>
    <dbReference type="NCBI Taxonomy" id="2709381"/>
    <lineage>
        <taxon>Bacteria</taxon>
        <taxon>Pseudomonadati</taxon>
        <taxon>Pseudomonadota</taxon>
        <taxon>Alphaproteobacteria</taxon>
        <taxon>Rhodobacterales</taxon>
        <taxon>Paracoccaceae</taxon>
        <taxon>Pseudotabrizicola</taxon>
    </lineage>
</organism>
<dbReference type="SUPFAM" id="SSF46785">
    <property type="entry name" value="Winged helix' DNA-binding domain"/>
    <property type="match status" value="1"/>
</dbReference>
<dbReference type="InterPro" id="IPR037424">
    <property type="entry name" value="NocR_PBP2"/>
</dbReference>
<dbReference type="PANTHER" id="PTHR30427:SF1">
    <property type="entry name" value="TRANSCRIPTIONAL ACTIVATOR PROTEIN LYSR"/>
    <property type="match status" value="1"/>
</dbReference>
<dbReference type="GO" id="GO:0003700">
    <property type="term" value="F:DNA-binding transcription factor activity"/>
    <property type="evidence" value="ECO:0007669"/>
    <property type="project" value="InterPro"/>
</dbReference>
<proteinExistence type="inferred from homology"/>
<keyword evidence="5" id="KW-0472">Membrane</keyword>
<protein>
    <submittedName>
        <fullName evidence="7">LysR family transcriptional regulator</fullName>
    </submittedName>
</protein>
<comment type="caution">
    <text evidence="7">The sequence shown here is derived from an EMBL/GenBank/DDBJ whole genome shotgun (WGS) entry which is preliminary data.</text>
</comment>
<evidence type="ECO:0000256" key="3">
    <source>
        <dbReference type="ARBA" id="ARBA00023125"/>
    </source>
</evidence>
<reference evidence="7 8" key="1">
    <citation type="submission" date="2020-02" db="EMBL/GenBank/DDBJ databases">
        <title>Rhodobacter algicola sp. nov., isolated from microalga culture.</title>
        <authorList>
            <person name="Park C.-Y."/>
        </authorList>
    </citation>
    <scope>NUCLEOTIDE SEQUENCE [LARGE SCALE GENOMIC DNA]</scope>
    <source>
        <strain evidence="7 8">ETT8</strain>
    </source>
</reference>
<evidence type="ECO:0000313" key="8">
    <source>
        <dbReference type="Proteomes" id="UP000481421"/>
    </source>
</evidence>
<dbReference type="Gene3D" id="1.10.10.10">
    <property type="entry name" value="Winged helix-like DNA-binding domain superfamily/Winged helix DNA-binding domain"/>
    <property type="match status" value="1"/>
</dbReference>
<dbReference type="InterPro" id="IPR036390">
    <property type="entry name" value="WH_DNA-bd_sf"/>
</dbReference>
<dbReference type="Gene3D" id="3.40.190.290">
    <property type="match status" value="1"/>
</dbReference>
<keyword evidence="4" id="KW-0804">Transcription</keyword>
<dbReference type="EMBL" id="JAAIKE010000011">
    <property type="protein sequence ID" value="NEX48464.1"/>
    <property type="molecule type" value="Genomic_DNA"/>
</dbReference>
<dbReference type="GO" id="GO:0043565">
    <property type="term" value="F:sequence-specific DNA binding"/>
    <property type="evidence" value="ECO:0007669"/>
    <property type="project" value="TreeGrafter"/>
</dbReference>
<evidence type="ECO:0000256" key="5">
    <source>
        <dbReference type="SAM" id="Phobius"/>
    </source>
</evidence>
<dbReference type="CDD" id="cd08415">
    <property type="entry name" value="PBP2_LysR_opines_like"/>
    <property type="match status" value="1"/>
</dbReference>
<evidence type="ECO:0000256" key="1">
    <source>
        <dbReference type="ARBA" id="ARBA00009437"/>
    </source>
</evidence>
<dbReference type="AlphaFoldDB" id="A0A6B3RQQ2"/>
<name>A0A6B3RQQ2_9RHOB</name>
<keyword evidence="8" id="KW-1185">Reference proteome</keyword>
<dbReference type="GO" id="GO:0010628">
    <property type="term" value="P:positive regulation of gene expression"/>
    <property type="evidence" value="ECO:0007669"/>
    <property type="project" value="TreeGrafter"/>
</dbReference>
<dbReference type="PRINTS" id="PR00039">
    <property type="entry name" value="HTHLYSR"/>
</dbReference>
<keyword evidence="3" id="KW-0238">DNA-binding</keyword>
<evidence type="ECO:0000313" key="7">
    <source>
        <dbReference type="EMBL" id="NEX48464.1"/>
    </source>
</evidence>
<dbReference type="InterPro" id="IPR036388">
    <property type="entry name" value="WH-like_DNA-bd_sf"/>
</dbReference>
<feature type="transmembrane region" description="Helical" evidence="5">
    <location>
        <begin position="96"/>
        <end position="116"/>
    </location>
</feature>
<dbReference type="SUPFAM" id="SSF53850">
    <property type="entry name" value="Periplasmic binding protein-like II"/>
    <property type="match status" value="1"/>
</dbReference>
<dbReference type="Pfam" id="PF03466">
    <property type="entry name" value="LysR_substrate"/>
    <property type="match status" value="1"/>
</dbReference>
<dbReference type="PANTHER" id="PTHR30427">
    <property type="entry name" value="TRANSCRIPTIONAL ACTIVATOR PROTEIN LYSR"/>
    <property type="match status" value="1"/>
</dbReference>
<sequence length="304" mass="33684">MLKHRQVEAFRAVIISGSVSTAADILGITQPAVSRLVKDLEYETRLNLFERSGGRLVATGDAMALYREIDRSFVGLERIAGLARDLRERRGGSLRIAALPGLANGFLPAFAAGFLAKRPSLNMSLHGMNSHFVLEWISTGHCDLGIVENTQLTNVTIEELPPCDMVAVLPLQHRLVERERIVPEDFDNEDFISLIQPSVMHVMVDAIMRERGIIRRIKAETPLSMIVCGMVSAGFGVSIVDPFTADRYSSSLVVRPIDPPISINWTIVLPTHIKASSITNEFIVEFRKSFRNFLSERSTSAKLA</sequence>
<dbReference type="Proteomes" id="UP000481421">
    <property type="component" value="Unassembled WGS sequence"/>
</dbReference>